<evidence type="ECO:0000313" key="3">
    <source>
        <dbReference type="EMBL" id="CAJ1389924.1"/>
    </source>
</evidence>
<gene>
    <name evidence="3" type="ORF">EVOR1521_LOCUS15451</name>
</gene>
<keyword evidence="2" id="KW-0732">Signal</keyword>
<comment type="caution">
    <text evidence="3">The sequence shown here is derived from an EMBL/GenBank/DDBJ whole genome shotgun (WGS) entry which is preliminary data.</text>
</comment>
<reference evidence="3" key="1">
    <citation type="submission" date="2023-08" db="EMBL/GenBank/DDBJ databases">
        <authorList>
            <person name="Chen Y."/>
            <person name="Shah S."/>
            <person name="Dougan E. K."/>
            <person name="Thang M."/>
            <person name="Chan C."/>
        </authorList>
    </citation>
    <scope>NUCLEOTIDE SEQUENCE</scope>
</reference>
<name>A0AA36ING4_9DINO</name>
<feature type="region of interest" description="Disordered" evidence="1">
    <location>
        <begin position="118"/>
        <end position="146"/>
    </location>
</feature>
<evidence type="ECO:0000256" key="1">
    <source>
        <dbReference type="SAM" id="MobiDB-lite"/>
    </source>
</evidence>
<dbReference type="SMART" id="SM01411">
    <property type="entry name" value="Ephrin_rec_like"/>
    <property type="match status" value="1"/>
</dbReference>
<dbReference type="Proteomes" id="UP001178507">
    <property type="component" value="Unassembled WGS sequence"/>
</dbReference>
<protein>
    <submittedName>
        <fullName evidence="3">Uncharacterized protein</fullName>
    </submittedName>
</protein>
<feature type="signal peptide" evidence="2">
    <location>
        <begin position="1"/>
        <end position="19"/>
    </location>
</feature>
<dbReference type="EMBL" id="CAUJNA010001968">
    <property type="protein sequence ID" value="CAJ1389924.1"/>
    <property type="molecule type" value="Genomic_DNA"/>
</dbReference>
<sequence>MQRTLLCFVSLLVAERAVGHRAYSDTPLEPEDAPEDYEDFVERKLDAVPEALWQPAGFACSAPGESLLLRHQENASCCSYTKNAKRQTAYRSKRGAIRRGEKRRYALYTYWSTYTRTTTTSAGPPGTPGPPGPSSSSRPGDTTVTTTTSGVCTIPFPSGCPEFKIGHPTRCGVNDVLLRRFYDGIVDEQCCEATRLSCSGCGDYDKANDTCKKCEEGYILTSDGHCDVCQDMPEWTDGSDRGCEFYGGKDGFCAHGAVTEKTIAESKTKTAVAQFLNESESWVRNGLSALAACCVCGGGLPGLAPFVYPVLSLPSGSPVRIAPLPRVASIYSSKNCNLHGLGLSINYSSGIISGELIDDPRDIDCEILAHSRHGLEIKAPLKLSFADFTYGMPTLTFKPGYNYTVQTRKEHSFRDFDMKCTPELPWLKINFFTGELIADSNPSNATGPVLLPRYGRCTITAARRVCASDRFVMDGDKLDTCDHSKAPELCEEKCWCDECWNDPVPKDSNDRCWYCFRNSKPIKPSACACCDYRQRPDKTWRRPVPRGCNDEIRSSELTMEVPYEQNTLFLVHSDNPDVALTSFPVVVSEEVPEYKLVTSLDKHQSDASDYPTAFHFDCGENTAHDETTDAVLYHGHEIFRVVKGQLLSQPSPGLLRSCDEGTGRCRKQFKCYAYGSLPESKTLVMTSFRITVWDNTCWAKGDAKHYQEAFSPVVASPMNEDQCRLRCRETGSCAAFGFAADRCLFLRRNKPGTRPQVRLPTETQVFLKVRNCSLLSRCIHLNVPGAAYLSGQYCPKSVRDRGFPLYQLEGPSREASFYVQKVQKDREVEAAAACPDAKWLLRRFSSEDIVQEPTKEAVGLVELRGKVLLCIDTDLIDVVSRGDTEVSLSVATDASENVKVDLKDGEGSLNSTVDIKVQTCRNPLYERAELLNEHNIKDELADPLQAEQVFRFDDMSTKMKDDYVLGPCDCPQEVFDEVFQDVTLPPGSNNRFTPPPQLLAEGGITCSAEDLGHVEFVEEDKCQVVALNKKMPFYWFGDYNGQRICRLYTKCTRLDIEGSANGFLYGLTFDQKHCAIADPKKCWEEEKRRQFLTGYTSRTSGPECAFQDVLRACELMRLADLAKIQQCGQCQYAHAHFVSPRQPLPEMFEPGTELSLSCHPERYRGMHREDSELWDDAVLTCVDGHWMDLDAKHSLMNFVCEPGVQVTSSKKASLVKNQQAGSESSWWQRHYGYVIHNFVKRTTNNATIRECLKPIFSDGKRPLHKTLEFPPLQVHADLTKQLSPATERRHWPERFPGEDATEAQQCAPGLLKDKTCTPQCSEQVPAKDIIFKQSSEKGATSTAQCDDGYHLVSGGCSAQGKVSRPKNNSWVCESEEQTQAFAFCAPFAAVVVEAKGAAECPEGELLVGGGCAGSEAVKVSQREGPRRWQCVADSEVTAFAMCIDLDFGVEVQVHEAYNRNRSSMLVACGSDRLIGAGCHTAGSLTKSEPFRGDGWSCEATESVDAWAACVDKDTAGLLSCGEATVPALSGEIGSYCDLHEDCKQGFTCLANRCYEPCFTTTRGTYFFYVPRKRKYLCDYGDQQPILDWTRNQNRQMDPYLIKVGFFGSEGVKIPELYWDNSEDDVKHQLIWLTNMDGQKECPMHADFINFINAKAVAEKPSYVKPWFVACRGKFYHQGDITMPLCGQVDCPNGTRFMGRIPQQAAKACDGFTLCEGQLKDFGEEATLIRIGWDAPCEGSFMGFWQGPEGPDRFEASLCKVPLVDAASLQFRTPGCPAGQVYRAAATDASPSCVACPGGTYRASGQEDCRACLPGFHSPPGSPRCFPCPPHAACEADARGWNVTLSLEEETMKKMRNLSKAQVILTFGVDDEGGGCLVNGNELKELRKLSGSSEAAWGMDINFTDPAVTTLTLHAKSVKHSCWPKTLEVAELPEVNWLKCDEDKQKDQWRIISTPSMQWQARLEFIGESQGGYCLISTEGVLKPCGRDGSESFPLEMLQQDVATSALSNAPKFQDSECQQVAFKEEGSSTKQKEFKEEVYWSGVCAACPAGWWQWKHCTRGGAIVKSKPCGTWNLWCEGQCKIVPPVKENVWYSFLANKLEATGCSKQVMTRFSMQTANVKKWSSIPMPPGNGKLEDMCVDETTTCGEPREEAAISLRQAPAHKVTCPANMALRSFRFEHCGKLLGEVRFKAQCCVVIGLGSCDIVETPWIQVKFKDTDGADFFNKAEVSCEDGSVLTSLAIETEGEADAGSARYVYSCCRIPASKPVSIETLRPFVDGTLESYEGIYFPSGKVEGRMQMESYHLYKAAGQPKWKLVFDKFLGEWCMNGPEESFCARSTATHPLQLNFGIIDITKLAAPAAEASEEKVASNKKSLGPAQAEEGQVFHVRAAEITKFDLGSQRAWFPVVPKYKPYCAFRAPDGDDYESESQMDEEQASGWGVDRRQKIREINSEENQKLLSGTKEGWHPCNKYFNSPAGLDRAPFEEEYGWQRHLEVAYSAATYSEDDGDGGDGGGDGGDGGGDGGDGEGDGKWIFDKAMEAEELHRDREELKTISRPDDQDEKGFTVQSIVACAKRAKKRNLALKRKTFKFRASNLGLDLTEKLAPALCNWIPNVEVVAAPLGIGTGLTLPLSDICSSSQGVVLEKTRGFLQANMDAYEDWKEENDMADRVVCGRGEQFSLYKAFCDLHCIEDAVLKGNMAVLKSMKGLERHLLEVTQNMLHHYITQVTDDFAEKFNQLGQYQQQASLSELGATQYRDGLSKSLLETALTEADPEQALHRHLDSLRGKLDEAAAWLHSDGTAKSDGQSSVLQLAVNSTQEARLQRAVAATVESLARLAAELHGQRHSAHDLGLKEDQAVDMLRSTGRLLAHHVQTLKAAPSASAAAAAAEKAARTLQQAHGRLKGQLRETAAQSMQRRAGSLLEPAGELLMSHMATVSEAGASLAFFREEQRLIMSRVSSLQDLSDEVEMLAAAELLVKFDAELASSHHSFSQFVAAGREYVKGKYEVIRMIQEAVQATKHCRSSFSLKTIAKKIARADKAHLSMKTALNTAWSTTALSLTRVGQLLSEGGLLLHFLRVASLDVNASVDGIRAGTVSEALLVLEPALASALGVGFAAFLRQVKRAFLMSSILLNALHDNFLDAPDEDMHSLVSSWGMVQQAAQQLLDGLQGGPLRQQLLLSALMRHLSAASSSVAETFPAPVACRHNGEALWKLDGNVATLMSDAGAFQCDLATGHRHPIPKELLLQKPKPGLYRLSLEL</sequence>
<feature type="region of interest" description="Disordered" evidence="1">
    <location>
        <begin position="2502"/>
        <end position="2531"/>
    </location>
</feature>
<organism evidence="3 4">
    <name type="scientific">Effrenium voratum</name>
    <dbReference type="NCBI Taxonomy" id="2562239"/>
    <lineage>
        <taxon>Eukaryota</taxon>
        <taxon>Sar</taxon>
        <taxon>Alveolata</taxon>
        <taxon>Dinophyceae</taxon>
        <taxon>Suessiales</taxon>
        <taxon>Symbiodiniaceae</taxon>
        <taxon>Effrenium</taxon>
    </lineage>
</organism>
<feature type="chain" id="PRO_5041208078" evidence="2">
    <location>
        <begin position="20"/>
        <end position="3259"/>
    </location>
</feature>
<evidence type="ECO:0000313" key="4">
    <source>
        <dbReference type="Proteomes" id="UP001178507"/>
    </source>
</evidence>
<proteinExistence type="predicted"/>
<feature type="compositionally biased region" description="Low complexity" evidence="1">
    <location>
        <begin position="134"/>
        <end position="146"/>
    </location>
</feature>
<evidence type="ECO:0000256" key="2">
    <source>
        <dbReference type="SAM" id="SignalP"/>
    </source>
</evidence>
<feature type="compositionally biased region" description="Gly residues" evidence="1">
    <location>
        <begin position="2510"/>
        <end position="2523"/>
    </location>
</feature>
<keyword evidence="4" id="KW-1185">Reference proteome</keyword>
<accession>A0AA36ING4</accession>